<dbReference type="SUPFAM" id="SSF89447">
    <property type="entry name" value="AbrB/MazE/MraZ-like"/>
    <property type="match status" value="1"/>
</dbReference>
<feature type="domain" description="SpoVT-AbrB" evidence="1">
    <location>
        <begin position="1"/>
        <end position="46"/>
    </location>
</feature>
<dbReference type="PANTHER" id="PTHR34860">
    <property type="entry name" value="REPRESSOR-LIKE PROTEIN SSO7C3"/>
    <property type="match status" value="1"/>
</dbReference>
<dbReference type="eggNOG" id="arCOG00818">
    <property type="taxonomic scope" value="Archaea"/>
</dbReference>
<proteinExistence type="predicted"/>
<name>W8NRV7_9EURY</name>
<dbReference type="SMART" id="SM00966">
    <property type="entry name" value="SpoVT_AbrB"/>
    <property type="match status" value="1"/>
</dbReference>
<dbReference type="InterPro" id="IPR052975">
    <property type="entry name" value="Repressor-like_regulatory"/>
</dbReference>
<dbReference type="InterPro" id="IPR037914">
    <property type="entry name" value="SpoVT-AbrB_sf"/>
</dbReference>
<dbReference type="PROSITE" id="PS51740">
    <property type="entry name" value="SPOVT_ABRB"/>
    <property type="match status" value="1"/>
</dbReference>
<dbReference type="InterPro" id="IPR007159">
    <property type="entry name" value="SpoVT-AbrB_dom"/>
</dbReference>
<protein>
    <submittedName>
        <fullName evidence="2">SpoVT/AbrB family transcription regulator</fullName>
    </submittedName>
</protein>
<dbReference type="Proteomes" id="UP000019434">
    <property type="component" value="Chromosome"/>
</dbReference>
<keyword evidence="3" id="KW-1185">Reference proteome</keyword>
<dbReference type="NCBIfam" id="TIGR01439">
    <property type="entry name" value="lp_hng_hel_AbrB"/>
    <property type="match status" value="1"/>
</dbReference>
<dbReference type="EMBL" id="CP007264">
    <property type="protein sequence ID" value="AHL21827.1"/>
    <property type="molecule type" value="Genomic_DNA"/>
</dbReference>
<evidence type="ECO:0000313" key="2">
    <source>
        <dbReference type="EMBL" id="AHL21827.1"/>
    </source>
</evidence>
<evidence type="ECO:0000259" key="1">
    <source>
        <dbReference type="PROSITE" id="PS51740"/>
    </source>
</evidence>
<dbReference type="STRING" id="195522.BD01_0196"/>
<dbReference type="GeneID" id="24958957"/>
<dbReference type="RefSeq" id="WP_042689001.1">
    <property type="nucleotide sequence ID" value="NZ_CP007264.1"/>
</dbReference>
<dbReference type="KEGG" id="tnu:BD01_0196"/>
<dbReference type="HOGENOM" id="CLU_158484_9_0_2"/>
<dbReference type="PANTHER" id="PTHR34860:SF6">
    <property type="entry name" value="REPRESSOR-LIKE PROTEIN SSO7C3"/>
    <property type="match status" value="1"/>
</dbReference>
<dbReference type="Pfam" id="PF04014">
    <property type="entry name" value="MazE_antitoxin"/>
    <property type="match status" value="1"/>
</dbReference>
<reference evidence="2 3" key="1">
    <citation type="submission" date="2014-02" db="EMBL/GenBank/DDBJ databases">
        <title>Genome Sequence of an Hyperthermophilic Archaeon, Thermococcus nautili 30-1, producing viral vesicles.</title>
        <authorList>
            <person name="Oberto J."/>
            <person name="Gaudin M."/>
            <person name="Cossu M."/>
            <person name="Gorlas A."/>
            <person name="Slesarev A."/>
            <person name="Marguet E."/>
            <person name="Forterre P."/>
        </authorList>
    </citation>
    <scope>NUCLEOTIDE SEQUENCE [LARGE SCALE GENOMIC DNA]</scope>
    <source>
        <strain evidence="2 3">30-1</strain>
    </source>
</reference>
<accession>W8NRV7</accession>
<dbReference type="Gene3D" id="2.10.260.10">
    <property type="match status" value="1"/>
</dbReference>
<sequence>MTTVKVSSKGQIVLPKAIREKFGIKEGDELEVLDFGNEIVIVPIKKGLKLRGLVKFEKPAKEILREIRAEEEEPED</sequence>
<gene>
    <name evidence="2" type="ORF">BD01_0196</name>
</gene>
<dbReference type="GO" id="GO:0003677">
    <property type="term" value="F:DNA binding"/>
    <property type="evidence" value="ECO:0007669"/>
    <property type="project" value="InterPro"/>
</dbReference>
<dbReference type="OrthoDB" id="30861at2157"/>
<dbReference type="AlphaFoldDB" id="W8NRV7"/>
<evidence type="ECO:0000313" key="3">
    <source>
        <dbReference type="Proteomes" id="UP000019434"/>
    </source>
</evidence>
<organism evidence="2 3">
    <name type="scientific">Thermococcus nautili</name>
    <dbReference type="NCBI Taxonomy" id="195522"/>
    <lineage>
        <taxon>Archaea</taxon>
        <taxon>Methanobacteriati</taxon>
        <taxon>Methanobacteriota</taxon>
        <taxon>Thermococci</taxon>
        <taxon>Thermococcales</taxon>
        <taxon>Thermococcaceae</taxon>
        <taxon>Thermococcus</taxon>
    </lineage>
</organism>